<keyword evidence="2" id="KW-1185">Reference proteome</keyword>
<dbReference type="AlphaFoldDB" id="A0A7J6DFV6"/>
<gene>
    <name evidence="1" type="ORF">G5714_000180</name>
</gene>
<name>A0A7J6DFV6_9TELE</name>
<proteinExistence type="predicted"/>
<dbReference type="Proteomes" id="UP000579812">
    <property type="component" value="Unassembled WGS sequence"/>
</dbReference>
<evidence type="ECO:0000313" key="2">
    <source>
        <dbReference type="Proteomes" id="UP000579812"/>
    </source>
</evidence>
<organism evidence="1 2">
    <name type="scientific">Onychostoma macrolepis</name>
    <dbReference type="NCBI Taxonomy" id="369639"/>
    <lineage>
        <taxon>Eukaryota</taxon>
        <taxon>Metazoa</taxon>
        <taxon>Chordata</taxon>
        <taxon>Craniata</taxon>
        <taxon>Vertebrata</taxon>
        <taxon>Euteleostomi</taxon>
        <taxon>Actinopterygii</taxon>
        <taxon>Neopterygii</taxon>
        <taxon>Teleostei</taxon>
        <taxon>Ostariophysi</taxon>
        <taxon>Cypriniformes</taxon>
        <taxon>Cyprinidae</taxon>
        <taxon>Acrossocheilinae</taxon>
        <taxon>Onychostoma</taxon>
    </lineage>
</organism>
<comment type="caution">
    <text evidence="1">The sequence shown here is derived from an EMBL/GenBank/DDBJ whole genome shotgun (WGS) entry which is preliminary data.</text>
</comment>
<reference evidence="1 2" key="1">
    <citation type="submission" date="2020-04" db="EMBL/GenBank/DDBJ databases">
        <title>Chromosome-level genome assembly of a cyprinid fish Onychostoma macrolepis by integration of Nanopore Sequencing, Bionano and Hi-C technology.</title>
        <authorList>
            <person name="Wang D."/>
        </authorList>
    </citation>
    <scope>NUCLEOTIDE SEQUENCE [LARGE SCALE GENOMIC DNA]</scope>
    <source>
        <strain evidence="1">SWU-2019</strain>
        <tissue evidence="1">Muscle</tissue>
    </source>
</reference>
<sequence length="73" mass="8451">MAWQRLRKVNFEQYDGLITFYGREDLVSTKWKPGTIQHSFQEDGSSCGVFVMLMAKPVVEGFPKIPDSINIRR</sequence>
<protein>
    <submittedName>
        <fullName evidence="1">Uncharacterized protein</fullName>
    </submittedName>
</protein>
<dbReference type="EMBL" id="JAAMOB010000001">
    <property type="protein sequence ID" value="KAF4118129.1"/>
    <property type="molecule type" value="Genomic_DNA"/>
</dbReference>
<accession>A0A7J6DFV6</accession>
<evidence type="ECO:0000313" key="1">
    <source>
        <dbReference type="EMBL" id="KAF4118129.1"/>
    </source>
</evidence>